<sequence length="59" mass="6324">MSRLPLSPVLVTGGCGFIGSHIVSDILKDEPNADIYVLNITQRNEVPGATYYLGLNSFG</sequence>
<dbReference type="GO" id="GO:0006694">
    <property type="term" value="P:steroid biosynthetic process"/>
    <property type="evidence" value="ECO:0007669"/>
    <property type="project" value="InterPro"/>
</dbReference>
<dbReference type="Pfam" id="PF01073">
    <property type="entry name" value="3Beta_HSD"/>
    <property type="match status" value="1"/>
</dbReference>
<evidence type="ECO:0000313" key="3">
    <source>
        <dbReference type="Proteomes" id="UP000283895"/>
    </source>
</evidence>
<keyword evidence="3" id="KW-1185">Reference proteome</keyword>
<dbReference type="Gene3D" id="3.40.50.720">
    <property type="entry name" value="NAD(P)-binding Rossmann-like Domain"/>
    <property type="match status" value="1"/>
</dbReference>
<dbReference type="GO" id="GO:0016616">
    <property type="term" value="F:oxidoreductase activity, acting on the CH-OH group of donors, NAD or NADP as acceptor"/>
    <property type="evidence" value="ECO:0007669"/>
    <property type="project" value="InterPro"/>
</dbReference>
<dbReference type="SUPFAM" id="SSF51735">
    <property type="entry name" value="NAD(P)-binding Rossmann-fold domains"/>
    <property type="match status" value="1"/>
</dbReference>
<dbReference type="OrthoDB" id="10058185at2759"/>
<evidence type="ECO:0000259" key="1">
    <source>
        <dbReference type="Pfam" id="PF01073"/>
    </source>
</evidence>
<dbReference type="AlphaFoldDB" id="A0A423WJX4"/>
<accession>A0A423WJX4</accession>
<proteinExistence type="predicted"/>
<dbReference type="InterPro" id="IPR002225">
    <property type="entry name" value="3Beta_OHSteriod_DH/Estase"/>
</dbReference>
<comment type="caution">
    <text evidence="2">The sequence shown here is derived from an EMBL/GenBank/DDBJ whole genome shotgun (WGS) entry which is preliminary data.</text>
</comment>
<reference evidence="2 3" key="1">
    <citation type="submission" date="2015-09" db="EMBL/GenBank/DDBJ databases">
        <title>Host preference determinants of Valsa canker pathogens revealed by comparative genomics.</title>
        <authorList>
            <person name="Yin Z."/>
            <person name="Huang L."/>
        </authorList>
    </citation>
    <scope>NUCLEOTIDE SEQUENCE [LARGE SCALE GENOMIC DNA]</scope>
    <source>
        <strain evidence="2 3">03-1</strain>
    </source>
</reference>
<feature type="domain" description="3-beta hydroxysteroid dehydrogenase/isomerase" evidence="1">
    <location>
        <begin position="10"/>
        <end position="46"/>
    </location>
</feature>
<dbReference type="InterPro" id="IPR036291">
    <property type="entry name" value="NAD(P)-bd_dom_sf"/>
</dbReference>
<protein>
    <recommendedName>
        <fullName evidence="1">3-beta hydroxysteroid dehydrogenase/isomerase domain-containing protein</fullName>
    </recommendedName>
</protein>
<dbReference type="EMBL" id="LKEA01000015">
    <property type="protein sequence ID" value="ROW03693.1"/>
    <property type="molecule type" value="Genomic_DNA"/>
</dbReference>
<organism evidence="2 3">
    <name type="scientific">Cytospora schulzeri</name>
    <dbReference type="NCBI Taxonomy" id="448051"/>
    <lineage>
        <taxon>Eukaryota</taxon>
        <taxon>Fungi</taxon>
        <taxon>Dikarya</taxon>
        <taxon>Ascomycota</taxon>
        <taxon>Pezizomycotina</taxon>
        <taxon>Sordariomycetes</taxon>
        <taxon>Sordariomycetidae</taxon>
        <taxon>Diaporthales</taxon>
        <taxon>Cytosporaceae</taxon>
        <taxon>Cytospora</taxon>
    </lineage>
</organism>
<name>A0A423WJX4_9PEZI</name>
<evidence type="ECO:0000313" key="2">
    <source>
        <dbReference type="EMBL" id="ROW03693.1"/>
    </source>
</evidence>
<dbReference type="PROSITE" id="PS51257">
    <property type="entry name" value="PROKAR_LIPOPROTEIN"/>
    <property type="match status" value="1"/>
</dbReference>
<dbReference type="Proteomes" id="UP000283895">
    <property type="component" value="Unassembled WGS sequence"/>
</dbReference>
<gene>
    <name evidence="2" type="ORF">VMCG_05328</name>
</gene>